<dbReference type="PANTHER" id="PTHR31138">
    <property type="entry name" value="CHROMOSOME 19, WHOLE GENOME SHOTGUN SEQUENCE"/>
    <property type="match status" value="1"/>
</dbReference>
<keyword evidence="2" id="KW-1185">Reference proteome</keyword>
<proteinExistence type="predicted"/>
<gene>
    <name evidence="1" type="ORF">PGLA1383_LOCUS57757</name>
</gene>
<dbReference type="Proteomes" id="UP000654075">
    <property type="component" value="Unassembled WGS sequence"/>
</dbReference>
<reference evidence="1" key="1">
    <citation type="submission" date="2021-02" db="EMBL/GenBank/DDBJ databases">
        <authorList>
            <person name="Dougan E. K."/>
            <person name="Rhodes N."/>
            <person name="Thang M."/>
            <person name="Chan C."/>
        </authorList>
    </citation>
    <scope>NUCLEOTIDE SEQUENCE</scope>
</reference>
<protein>
    <submittedName>
        <fullName evidence="1">Uncharacterized protein</fullName>
    </submittedName>
</protein>
<accession>A0A813I0F2</accession>
<sequence length="256" mass="27754">ADFDRAVQGTPGARQGFASHLTDHIVDAFLSLLPGIRIPEVAGDYSHTAYRVLNLDMSCIKVRKDQVRVILPGSGSGADGGEPGARRSGPEEICLEASGISAEFRELVCKLKPRLMPQVSMTTNARATDMKFLIGLTRRLEPQSGGSTQAAWRLQVSSVEVSIADLQITLDRTVSGLLFNLIIGYLNESLKAHICKSLETKLRESLQQLVDGFGSVVEELRSVLAALGWQLPLVLCESQANERQPPDGLPDLSSLF</sequence>
<organism evidence="1 2">
    <name type="scientific">Polarella glacialis</name>
    <name type="common">Dinoflagellate</name>
    <dbReference type="NCBI Taxonomy" id="89957"/>
    <lineage>
        <taxon>Eukaryota</taxon>
        <taxon>Sar</taxon>
        <taxon>Alveolata</taxon>
        <taxon>Dinophyceae</taxon>
        <taxon>Suessiales</taxon>
        <taxon>Suessiaceae</taxon>
        <taxon>Polarella</taxon>
    </lineage>
</organism>
<dbReference type="Gene3D" id="3.15.10.10">
    <property type="entry name" value="Bactericidal permeability-increasing protein, domain 1"/>
    <property type="match status" value="1"/>
</dbReference>
<evidence type="ECO:0000313" key="2">
    <source>
        <dbReference type="Proteomes" id="UP000654075"/>
    </source>
</evidence>
<evidence type="ECO:0000313" key="1">
    <source>
        <dbReference type="EMBL" id="CAE8643411.1"/>
    </source>
</evidence>
<dbReference type="AlphaFoldDB" id="A0A813I0F2"/>
<comment type="caution">
    <text evidence="1">The sequence shown here is derived from an EMBL/GenBank/DDBJ whole genome shotgun (WGS) entry which is preliminary data.</text>
</comment>
<feature type="non-terminal residue" evidence="1">
    <location>
        <position position="256"/>
    </location>
</feature>
<dbReference type="PANTHER" id="PTHR31138:SF1">
    <property type="entry name" value="PDZ DOMAIN-CONTAINING PROTEIN"/>
    <property type="match status" value="1"/>
</dbReference>
<dbReference type="EMBL" id="CAJNNV010033353">
    <property type="protein sequence ID" value="CAE8643411.1"/>
    <property type="molecule type" value="Genomic_DNA"/>
</dbReference>
<name>A0A813I0F2_POLGL</name>